<organism evidence="1 2">
    <name type="scientific">Vallitalea longa</name>
    <dbReference type="NCBI Taxonomy" id="2936439"/>
    <lineage>
        <taxon>Bacteria</taxon>
        <taxon>Bacillati</taxon>
        <taxon>Bacillota</taxon>
        <taxon>Clostridia</taxon>
        <taxon>Lachnospirales</taxon>
        <taxon>Vallitaleaceae</taxon>
        <taxon>Vallitalea</taxon>
    </lineage>
</organism>
<gene>
    <name evidence="1" type="ORF">SH1V18_25670</name>
</gene>
<sequence>MKNKKILIIASIVCVVAISVIAVNEFYGYVFNDNINENDNELLLDKNIDQTDLDNIENNSENLLQNNSQNLIEEENYIENYKENITDIEPIAGNVNNDIVSVDTVKEPKIMSSTRIEYQNYYTVDGKLEIEKEVEPPYYMINLTREQIEEFYPEYQLISFSAEKVILRTIIEDRSDKYYIIKRYNTNIGVFHDYRGEENNVNINDYLRDTIDIEVNNLVWEEQEKLNNGIIVYGEEELSEILKKLWHLNKLNQSKKYILKEYNGVMGIFYDYKQDERYSSNMESDSLNKLLEEYLRKVVETPVSGLEEELMNKLKKGITVNNEEELIRLLENYTS</sequence>
<reference evidence="1" key="1">
    <citation type="submission" date="2022-06" db="EMBL/GenBank/DDBJ databases">
        <title>Vallitalea longa sp. nov., an anaerobic bacterium isolated from marine sediment.</title>
        <authorList>
            <person name="Hirano S."/>
            <person name="Terahara T."/>
            <person name="Mori K."/>
            <person name="Hamada M."/>
            <person name="Matsumoto R."/>
            <person name="Kobayashi T."/>
        </authorList>
    </citation>
    <scope>NUCLEOTIDE SEQUENCE</scope>
    <source>
        <strain evidence="1">SH18-1</strain>
    </source>
</reference>
<dbReference type="AlphaFoldDB" id="A0A9W5YAV2"/>
<dbReference type="RefSeq" id="WP_281815976.1">
    <property type="nucleotide sequence ID" value="NZ_BRLB01000007.1"/>
</dbReference>
<accession>A0A9W5YAV2</accession>
<evidence type="ECO:0000313" key="2">
    <source>
        <dbReference type="Proteomes" id="UP001144256"/>
    </source>
</evidence>
<proteinExistence type="predicted"/>
<dbReference type="EMBL" id="BRLB01000007">
    <property type="protein sequence ID" value="GKX30087.1"/>
    <property type="molecule type" value="Genomic_DNA"/>
</dbReference>
<keyword evidence="2" id="KW-1185">Reference proteome</keyword>
<protein>
    <recommendedName>
        <fullName evidence="3">Bypass of forespore C C-terminal domain-containing protein</fullName>
    </recommendedName>
</protein>
<comment type="caution">
    <text evidence="1">The sequence shown here is derived from an EMBL/GenBank/DDBJ whole genome shotgun (WGS) entry which is preliminary data.</text>
</comment>
<dbReference type="Proteomes" id="UP001144256">
    <property type="component" value="Unassembled WGS sequence"/>
</dbReference>
<name>A0A9W5YAV2_9FIRM</name>
<evidence type="ECO:0008006" key="3">
    <source>
        <dbReference type="Google" id="ProtNLM"/>
    </source>
</evidence>
<evidence type="ECO:0000313" key="1">
    <source>
        <dbReference type="EMBL" id="GKX30087.1"/>
    </source>
</evidence>